<gene>
    <name evidence="4" type="ORF">SMC2_07705</name>
    <name evidence="5" type="ORF">SMC3_06245</name>
</gene>
<comment type="caution">
    <text evidence="5">The sequence shown here is derived from an EMBL/GenBank/DDBJ whole genome shotgun (WGS) entry which is preliminary data.</text>
</comment>
<dbReference type="Proteomes" id="UP000265724">
    <property type="component" value="Unassembled WGS sequence"/>
</dbReference>
<dbReference type="InterPro" id="IPR052781">
    <property type="entry name" value="Cys_protease_inhibitor_I42"/>
</dbReference>
<dbReference type="EMBL" id="QXIX01000055">
    <property type="protein sequence ID" value="RIE12475.1"/>
    <property type="molecule type" value="Genomic_DNA"/>
</dbReference>
<protein>
    <recommendedName>
        <fullName evidence="3">Proteinase inhibitor I42 chagasin domain-containing protein</fullName>
    </recommendedName>
</protein>
<dbReference type="RefSeq" id="WP_119087893.1">
    <property type="nucleotide sequence ID" value="NZ_QXIV01000042.1"/>
</dbReference>
<dbReference type="InterPro" id="IPR036331">
    <property type="entry name" value="Chagasin-like_sf"/>
</dbReference>
<evidence type="ECO:0000256" key="2">
    <source>
        <dbReference type="ARBA" id="ARBA00022704"/>
    </source>
</evidence>
<dbReference type="Proteomes" id="UP000266042">
    <property type="component" value="Unassembled WGS sequence"/>
</dbReference>
<organism evidence="5 7">
    <name type="scientific">Candidatus Cryosericum hinesii</name>
    <dbReference type="NCBI Taxonomy" id="2290915"/>
    <lineage>
        <taxon>Bacteria</taxon>
        <taxon>Pseudomonadati</taxon>
        <taxon>Caldisericota/Cryosericota group</taxon>
        <taxon>Candidatus Cryosericota</taxon>
        <taxon>Candidatus Cryosericia</taxon>
        <taxon>Candidatus Cryosericales</taxon>
        <taxon>Candidatus Cryosericaceae</taxon>
        <taxon>Candidatus Cryosericum</taxon>
    </lineage>
</organism>
<dbReference type="SUPFAM" id="SSF141066">
    <property type="entry name" value="ICP-like"/>
    <property type="match status" value="1"/>
</dbReference>
<dbReference type="Pfam" id="PF09394">
    <property type="entry name" value="Inhibitor_I42"/>
    <property type="match status" value="1"/>
</dbReference>
<evidence type="ECO:0000313" key="7">
    <source>
        <dbReference type="Proteomes" id="UP000266042"/>
    </source>
</evidence>
<evidence type="ECO:0000313" key="5">
    <source>
        <dbReference type="EMBL" id="RIE12671.1"/>
    </source>
</evidence>
<dbReference type="GO" id="GO:0004869">
    <property type="term" value="F:cysteine-type endopeptidase inhibitor activity"/>
    <property type="evidence" value="ECO:0007669"/>
    <property type="project" value="UniProtKB-KW"/>
</dbReference>
<keyword evidence="1" id="KW-0646">Protease inhibitor</keyword>
<dbReference type="EMBL" id="QXIW01000029">
    <property type="protein sequence ID" value="RIE12671.1"/>
    <property type="molecule type" value="Genomic_DNA"/>
</dbReference>
<evidence type="ECO:0000313" key="4">
    <source>
        <dbReference type="EMBL" id="RIE12475.1"/>
    </source>
</evidence>
<keyword evidence="6" id="KW-1185">Reference proteome</keyword>
<proteinExistence type="predicted"/>
<sequence>MKRKMLFVVVTVVVLAVAAAVVTLVLTRTSQGNKITGDTFETTTGKTFTIALDANATSGYNWSQTTKNTNVVAYVDIAYVATASSTQVVGGSGTVTFTFKAVGKGTTTISLAYARPWESVPPAQTRTITVTVK</sequence>
<evidence type="ECO:0000256" key="1">
    <source>
        <dbReference type="ARBA" id="ARBA00022690"/>
    </source>
</evidence>
<dbReference type="PANTHER" id="PTHR36530:SF1">
    <property type="entry name" value="AMOEBIASIN-1"/>
    <property type="match status" value="1"/>
</dbReference>
<dbReference type="InterPro" id="IPR018990">
    <property type="entry name" value="Prot_inh_I42_chagasin"/>
</dbReference>
<dbReference type="Gene3D" id="2.60.40.2020">
    <property type="match status" value="1"/>
</dbReference>
<evidence type="ECO:0000313" key="6">
    <source>
        <dbReference type="Proteomes" id="UP000265724"/>
    </source>
</evidence>
<feature type="domain" description="Proteinase inhibitor I42 chagasin" evidence="3">
    <location>
        <begin position="43"/>
        <end position="132"/>
    </location>
</feature>
<dbReference type="AlphaFoldDB" id="A0A398DPJ4"/>
<dbReference type="PANTHER" id="PTHR36530">
    <property type="entry name" value="INHIBITOR OF CYSTEINE PEPTIDASE"/>
    <property type="match status" value="1"/>
</dbReference>
<reference evidence="6 7" key="1">
    <citation type="submission" date="2018-09" db="EMBL/GenBank/DDBJ databases">
        <title>Discovery and Ecogenomic Context for Candidatus Cryosericales, a Global Caldiserica Order Active in Thawing Permafrost.</title>
        <authorList>
            <person name="Martinez M.A."/>
            <person name="Woodcroft B.J."/>
            <person name="Ignacio Espinoza J.C."/>
            <person name="Zayed A."/>
            <person name="Singleton C.M."/>
            <person name="Boyd J."/>
            <person name="Li Y.-F."/>
            <person name="Purvine S."/>
            <person name="Maughan H."/>
            <person name="Hodgkins S.B."/>
            <person name="Anderson D."/>
            <person name="Sederholm M."/>
            <person name="Temperton B."/>
            <person name="Saleska S.R."/>
            <person name="Tyson G.W."/>
            <person name="Rich V.I."/>
        </authorList>
    </citation>
    <scope>NUCLEOTIDE SEQUENCE [LARGE SCALE GENOMIC DNA]</scope>
    <source>
        <strain evidence="4 6">SMC2</strain>
        <strain evidence="5 7">SMC3</strain>
    </source>
</reference>
<evidence type="ECO:0000259" key="3">
    <source>
        <dbReference type="Pfam" id="PF09394"/>
    </source>
</evidence>
<accession>A0A398DPJ4</accession>
<name>A0A398DPJ4_9BACT</name>
<keyword evidence="2" id="KW-0789">Thiol protease inhibitor</keyword>